<evidence type="ECO:0000313" key="2">
    <source>
        <dbReference type="EMBL" id="RUS12519.1"/>
    </source>
</evidence>
<feature type="region of interest" description="Disordered" evidence="1">
    <location>
        <begin position="166"/>
        <end position="193"/>
    </location>
</feature>
<organism evidence="2 3">
    <name type="scientific">Jimgerdemannia flammicorona</name>
    <dbReference type="NCBI Taxonomy" id="994334"/>
    <lineage>
        <taxon>Eukaryota</taxon>
        <taxon>Fungi</taxon>
        <taxon>Fungi incertae sedis</taxon>
        <taxon>Mucoromycota</taxon>
        <taxon>Mucoromycotina</taxon>
        <taxon>Endogonomycetes</taxon>
        <taxon>Endogonales</taxon>
        <taxon>Endogonaceae</taxon>
        <taxon>Jimgerdemannia</taxon>
    </lineage>
</organism>
<reference evidence="2 3" key="1">
    <citation type="journal article" date="2018" name="New Phytol.">
        <title>Phylogenomics of Endogonaceae and evolution of mycorrhizas within Mucoromycota.</title>
        <authorList>
            <person name="Chang Y."/>
            <person name="Desiro A."/>
            <person name="Na H."/>
            <person name="Sandor L."/>
            <person name="Lipzen A."/>
            <person name="Clum A."/>
            <person name="Barry K."/>
            <person name="Grigoriev I.V."/>
            <person name="Martin F.M."/>
            <person name="Stajich J.E."/>
            <person name="Smith M.E."/>
            <person name="Bonito G."/>
            <person name="Spatafora J.W."/>
        </authorList>
    </citation>
    <scope>NUCLEOTIDE SEQUENCE [LARGE SCALE GENOMIC DNA]</scope>
    <source>
        <strain evidence="2 3">AD002</strain>
    </source>
</reference>
<feature type="compositionally biased region" description="Basic and acidic residues" evidence="1">
    <location>
        <begin position="166"/>
        <end position="177"/>
    </location>
</feature>
<proteinExistence type="predicted"/>
<gene>
    <name evidence="2" type="ORF">BC938DRAFT_478820</name>
</gene>
<keyword evidence="3" id="KW-1185">Reference proteome</keyword>
<name>A0A433P4U7_9FUNG</name>
<evidence type="ECO:0000313" key="3">
    <source>
        <dbReference type="Proteomes" id="UP000274822"/>
    </source>
</evidence>
<comment type="caution">
    <text evidence="2">The sequence shown here is derived from an EMBL/GenBank/DDBJ whole genome shotgun (WGS) entry which is preliminary data.</text>
</comment>
<dbReference type="EMBL" id="RBNJ01034789">
    <property type="protein sequence ID" value="RUS12519.1"/>
    <property type="molecule type" value="Genomic_DNA"/>
</dbReference>
<evidence type="ECO:0000256" key="1">
    <source>
        <dbReference type="SAM" id="MobiDB-lite"/>
    </source>
</evidence>
<accession>A0A433P4U7</accession>
<protein>
    <submittedName>
        <fullName evidence="2">Uncharacterized protein</fullName>
    </submittedName>
</protein>
<dbReference type="AlphaFoldDB" id="A0A433P4U7"/>
<dbReference type="Proteomes" id="UP000274822">
    <property type="component" value="Unassembled WGS sequence"/>
</dbReference>
<sequence length="217" mass="23377">MHLHLWRLRHRHRLLLEQGLIPNGPIYTMQAVPKLTIEPEVLDTFPVRVVGAPPSSVSVVDRSSAANLAGAPPSSVSVVDRSSAANLAGALKRSNSNKSVRSVKAVENAEAVAKGRRSKIEDPGTTFGDEDDEGTCVICLDEFEEGDKTASCPLCKRDCSRPLDAEGREVDGYDKSQDSSVAVDPPEPAVPRSGRWNWARMVGRPQRAGVQAWSGAV</sequence>